<dbReference type="InterPro" id="IPR023772">
    <property type="entry name" value="DNA-bd_HTH_TetR-type_CS"/>
</dbReference>
<reference evidence="6" key="1">
    <citation type="submission" date="2022-11" db="EMBL/GenBank/DDBJ databases">
        <authorList>
            <person name="Mo P."/>
        </authorList>
    </citation>
    <scope>NUCLEOTIDE SEQUENCE</scope>
    <source>
        <strain evidence="6">HUAS 11-8</strain>
    </source>
</reference>
<dbReference type="InterPro" id="IPR009057">
    <property type="entry name" value="Homeodomain-like_sf"/>
</dbReference>
<sequence>MGDVVGSRRAQITRAALLEAAREVFTASGYDDATMLDIAERAGASIGSLYHHFAAKSDLYITLYQEYQRRQQHRSARAVKAALAKGEGDALRLFVVGTGAYLEGCWEERDLAKVFLSGGGPAGFGVLTRQRFRDWLQANSVLLNGPSRPLSEVLVLCLTAMATEAGREVAIAPTRVRARRMIAEVLELMGRLYPAAEASV</sequence>
<dbReference type="PANTHER" id="PTHR30055">
    <property type="entry name" value="HTH-TYPE TRANSCRIPTIONAL REGULATOR RUTR"/>
    <property type="match status" value="1"/>
</dbReference>
<evidence type="ECO:0000256" key="2">
    <source>
        <dbReference type="ARBA" id="ARBA00023125"/>
    </source>
</evidence>
<dbReference type="Pfam" id="PF00440">
    <property type="entry name" value="TetR_N"/>
    <property type="match status" value="1"/>
</dbReference>
<dbReference type="EMBL" id="CP113836">
    <property type="protein sequence ID" value="WAL69195.1"/>
    <property type="molecule type" value="Genomic_DNA"/>
</dbReference>
<keyword evidence="2 4" id="KW-0238">DNA-binding</keyword>
<dbReference type="PROSITE" id="PS01081">
    <property type="entry name" value="HTH_TETR_1"/>
    <property type="match status" value="1"/>
</dbReference>
<dbReference type="RefSeq" id="WP_268759282.1">
    <property type="nucleotide sequence ID" value="NZ_CP113836.1"/>
</dbReference>
<gene>
    <name evidence="6" type="ORF">ORV05_15965</name>
</gene>
<proteinExistence type="predicted"/>
<name>A0ABY7B9Z9_9PSEU</name>
<feature type="domain" description="HTH tetR-type" evidence="5">
    <location>
        <begin position="11"/>
        <end position="71"/>
    </location>
</feature>
<dbReference type="Proteomes" id="UP001163203">
    <property type="component" value="Chromosome"/>
</dbReference>
<keyword evidence="3" id="KW-0804">Transcription</keyword>
<dbReference type="InterPro" id="IPR001647">
    <property type="entry name" value="HTH_TetR"/>
</dbReference>
<evidence type="ECO:0000313" key="6">
    <source>
        <dbReference type="EMBL" id="WAL69195.1"/>
    </source>
</evidence>
<keyword evidence="7" id="KW-1185">Reference proteome</keyword>
<evidence type="ECO:0000259" key="5">
    <source>
        <dbReference type="PROSITE" id="PS50977"/>
    </source>
</evidence>
<dbReference type="PRINTS" id="PR00455">
    <property type="entry name" value="HTHTETR"/>
</dbReference>
<accession>A0ABY7B9Z9</accession>
<dbReference type="SUPFAM" id="SSF46689">
    <property type="entry name" value="Homeodomain-like"/>
    <property type="match status" value="1"/>
</dbReference>
<dbReference type="InterPro" id="IPR050109">
    <property type="entry name" value="HTH-type_TetR-like_transc_reg"/>
</dbReference>
<evidence type="ECO:0000256" key="4">
    <source>
        <dbReference type="PROSITE-ProRule" id="PRU00335"/>
    </source>
</evidence>
<dbReference type="Gene3D" id="1.10.357.10">
    <property type="entry name" value="Tetracycline Repressor, domain 2"/>
    <property type="match status" value="1"/>
</dbReference>
<feature type="DNA-binding region" description="H-T-H motif" evidence="4">
    <location>
        <begin position="34"/>
        <end position="53"/>
    </location>
</feature>
<keyword evidence="1" id="KW-0805">Transcription regulation</keyword>
<organism evidence="6 7">
    <name type="scientific">Amycolatopsis cynarae</name>
    <dbReference type="NCBI Taxonomy" id="2995223"/>
    <lineage>
        <taxon>Bacteria</taxon>
        <taxon>Bacillati</taxon>
        <taxon>Actinomycetota</taxon>
        <taxon>Actinomycetes</taxon>
        <taxon>Pseudonocardiales</taxon>
        <taxon>Pseudonocardiaceae</taxon>
        <taxon>Amycolatopsis</taxon>
    </lineage>
</organism>
<evidence type="ECO:0000313" key="7">
    <source>
        <dbReference type="Proteomes" id="UP001163203"/>
    </source>
</evidence>
<dbReference type="PROSITE" id="PS50977">
    <property type="entry name" value="HTH_TETR_2"/>
    <property type="match status" value="1"/>
</dbReference>
<evidence type="ECO:0000256" key="1">
    <source>
        <dbReference type="ARBA" id="ARBA00023015"/>
    </source>
</evidence>
<protein>
    <submittedName>
        <fullName evidence="6">TetR/AcrR family transcriptional regulator</fullName>
    </submittedName>
</protein>
<dbReference type="PANTHER" id="PTHR30055:SF234">
    <property type="entry name" value="HTH-TYPE TRANSCRIPTIONAL REGULATOR BETI"/>
    <property type="match status" value="1"/>
</dbReference>
<evidence type="ECO:0000256" key="3">
    <source>
        <dbReference type="ARBA" id="ARBA00023163"/>
    </source>
</evidence>